<feature type="compositionally biased region" description="Basic and acidic residues" evidence="1">
    <location>
        <begin position="1162"/>
        <end position="1213"/>
    </location>
</feature>
<dbReference type="PANTHER" id="PTHR21228:SF40">
    <property type="entry name" value="LD45607P"/>
    <property type="match status" value="1"/>
</dbReference>
<evidence type="ECO:0000313" key="3">
    <source>
        <dbReference type="EMBL" id="CAJ1373623.1"/>
    </source>
</evidence>
<feature type="compositionally biased region" description="Acidic residues" evidence="1">
    <location>
        <begin position="1236"/>
        <end position="1248"/>
    </location>
</feature>
<dbReference type="Proteomes" id="UP001178507">
    <property type="component" value="Unassembled WGS sequence"/>
</dbReference>
<sequence>MQSFYGNFQAEPLGGFSSGGSRSSSCPPAKVAPSGRNVSFYNDSFWQKPRFAPPPIFVCVGGRSESALIMDKRLRSAETISDLMSLVSASLTSFDVGNLVIALSAGARIADERVVPTLRFGYPAWNQLLAKVLECSHCLEPRGLAMVAHSAAKLGWRDAALKLSSCASAKSKELNTTDLAKICWAMSKLGCELPDFWGAMEDAVIDKIASAKSVDLSMIAWAFGHAEKGGRAINDVARAAIGLLDELTPQCLANTAWAAARLEAPNTELCRAIVRKSLSTVGEFADFDVTHLCWALAKLDAVDTELFDRLADHTVSSGFIRRFSSQMASQLAWAFAVGRVRHPALFDELAAYVAKHAHVLEPRYLASCAWAFASVSLCHPSLVQALMSVSKGGKLWSFQPSEFCALSWAFAKLGVKDEEVLSDLLQVALKRLPELDRLGVVNLLASLVASCTRVSAGKDWTLKQRLQQSDPHNHLTQILDAMLHYFLAHRQEMNPAQLASICQSFCRADRLQDAYSLVQGTREVRILAILTAAAERCHDALSAQLWGQLADAAPNLPLRAACLFCASDMAQQLHSLGLPYSKLIEPGLGQSTPMEDLQDLEEFEESELAGLLVAVLSSEDFGNPAEILKEVETFGSRCRFIEASLGSRATVLDELTARLPHLLVDIRSGCGSSAARLAARVQEYGGQVVSMEESPFRVAVARCLAEVAGIAGSWQCVLGDAEDALPELLATSGCSSIDVLLLHGGSEEHYLNELRRVEELGLFTSGCVLADHMLYGSPRFLQEMSSSRKYRLELVEVASATGEDWMALCAVQAILEDCEPESVAPLGLASLTAEAEEAWKSGPTSSFKEKMRSFVQGLGLMPSPRFAETTPLPSKAKAPRQNGELSVSLADKKQPVPVHEPSTEAKSAVAQEYLRALDLKRWLSSVDPSGGCLDYAAAVQKSGSLDQILQAYLERSAGDVCRIKQDFFHDHNIRAEHRFRFERWFKETYDAEPDQDSSEATADLQITNGGFQKPSAEGLLEEEPMDLKQLSFAEWLVSMDPSEGLHQYLACIEESYDTVSQIAATYTAKNGHDKLLDPQLFVDFGIVNPDHQNKFHNWFIQHCGLQDVQRHEPEDELKRTHEENMLSKEPDEAVDEPQEMPTKDPIEVPMEEPNEIPSKVPNQEHREVQEPKAMHSEELNEETQDKSNEELPEKPSEEHQEEPKQRTEVHSEVPNEELEQESKKATEPKAQADPSNEPDDLVPTDPNEEVAQLRQGSGASGGMFDFDELEEVVDGDAGAGFTASDVGGEQQGPSGTEVAAKTCEQNGCETVLDMDHELGEADQDGQAAEEHGKYAGGGSEDLHADKHEDAVGTAPSGGLIGYATCASVLGQRQAGLSGHGLAAVALFPPQIKVGRFLSLAELLEVRASNREAVQLVMQRSADGHAEQLCRVHDRIRTRLWMQRIEDVTAGTKDESVFETRLRRLADEALRTRMETEMKDALLQMEEQVRTFQGVVDRRLQERLSARTLGISAIWSSSPAKFMGSCSSKGVSWRLKLDDVKQRITMKKPWRRPYASGKPPDINELRRTVNDLEQCHGWYDSEGTDRESLGIIQNLANAMVEELHSLMDVRLVRDHRQDLQQMVGLSKQLNNFRANKSDIVQQKFKAIVTQVLRDKLQATDKLMSGIDADGLLQLCKRVVPNLQQAADLVSQVPEMEAEYIKCCKGFCEVVLTLLPAALVDRARDMDEISELASKADSTLRPPVPRSKAWEPLAPRVKEMREAVALSIASSKLEQLQAVVAEDVDLSRAGTLLDDFMHLCRNPDEEQKAKLRGCMTKLVETVQSAFDQAIDCGDPAGMQRLLVCAKDLDEHEKKLFGAHAAAPIARSLEQRKAGVTLTSLLGNAERKVSKQTQELHQLYEDTEASFKRMDPEKLATPATNPRWRFRLGNGKFRDYSEEKSQEVEALYQAWCKKGKPTNKEECRQEITIQVVHPP</sequence>
<comment type="caution">
    <text evidence="3">The sequence shown here is derived from an EMBL/GenBank/DDBJ whole genome shotgun (WGS) entry which is preliminary data.</text>
</comment>
<dbReference type="SUPFAM" id="SSF53335">
    <property type="entry name" value="S-adenosyl-L-methionine-dependent methyltransferases"/>
    <property type="match status" value="1"/>
</dbReference>
<dbReference type="GO" id="GO:0005759">
    <property type="term" value="C:mitochondrial matrix"/>
    <property type="evidence" value="ECO:0007669"/>
    <property type="project" value="TreeGrafter"/>
</dbReference>
<gene>
    <name evidence="3" type="ORF">EVOR1521_LOCUS3385</name>
</gene>
<dbReference type="EMBL" id="CAUJNA010000204">
    <property type="protein sequence ID" value="CAJ1373623.1"/>
    <property type="molecule type" value="Genomic_DNA"/>
</dbReference>
<dbReference type="GO" id="GO:0003723">
    <property type="term" value="F:RNA binding"/>
    <property type="evidence" value="ECO:0007669"/>
    <property type="project" value="TreeGrafter"/>
</dbReference>
<protein>
    <recommendedName>
        <fullName evidence="2">RNA-editing substrate-binding complex 6 protein domain-containing protein</fullName>
    </recommendedName>
</protein>
<feature type="region of interest" description="Disordered" evidence="1">
    <location>
        <begin position="866"/>
        <end position="904"/>
    </location>
</feature>
<evidence type="ECO:0000259" key="2">
    <source>
        <dbReference type="Pfam" id="PF26188"/>
    </source>
</evidence>
<dbReference type="Pfam" id="PF26188">
    <property type="entry name" value="RESC6"/>
    <property type="match status" value="1"/>
</dbReference>
<feature type="region of interest" description="Disordered" evidence="1">
    <location>
        <begin position="1110"/>
        <end position="1263"/>
    </location>
</feature>
<dbReference type="PANTHER" id="PTHR21228">
    <property type="entry name" value="FAST LEU-RICH DOMAIN-CONTAINING"/>
    <property type="match status" value="1"/>
</dbReference>
<organism evidence="3 4">
    <name type="scientific">Effrenium voratum</name>
    <dbReference type="NCBI Taxonomy" id="2562239"/>
    <lineage>
        <taxon>Eukaryota</taxon>
        <taxon>Sar</taxon>
        <taxon>Alveolata</taxon>
        <taxon>Dinophyceae</taxon>
        <taxon>Suessiales</taxon>
        <taxon>Symbiodiniaceae</taxon>
        <taxon>Effrenium</taxon>
    </lineage>
</organism>
<feature type="region of interest" description="Disordered" evidence="1">
    <location>
        <begin position="1278"/>
        <end position="1298"/>
    </location>
</feature>
<dbReference type="GO" id="GO:0035770">
    <property type="term" value="C:ribonucleoprotein granule"/>
    <property type="evidence" value="ECO:0007669"/>
    <property type="project" value="TreeGrafter"/>
</dbReference>
<dbReference type="InterPro" id="IPR029063">
    <property type="entry name" value="SAM-dependent_MTases_sf"/>
</dbReference>
<dbReference type="InterPro" id="IPR050870">
    <property type="entry name" value="FAST_kinase"/>
</dbReference>
<name>A0AA36HSX2_9DINO</name>
<feature type="region of interest" description="Disordered" evidence="1">
    <location>
        <begin position="1322"/>
        <end position="1344"/>
    </location>
</feature>
<dbReference type="InterPro" id="IPR058917">
    <property type="entry name" value="RESC6_dom"/>
</dbReference>
<keyword evidence="4" id="KW-1185">Reference proteome</keyword>
<dbReference type="GO" id="GO:0000963">
    <property type="term" value="P:mitochondrial RNA processing"/>
    <property type="evidence" value="ECO:0007669"/>
    <property type="project" value="TreeGrafter"/>
</dbReference>
<feature type="compositionally biased region" description="Basic and acidic residues" evidence="1">
    <location>
        <begin position="1110"/>
        <end position="1131"/>
    </location>
</feature>
<dbReference type="GO" id="GO:0044528">
    <property type="term" value="P:regulation of mitochondrial mRNA stability"/>
    <property type="evidence" value="ECO:0007669"/>
    <property type="project" value="TreeGrafter"/>
</dbReference>
<proteinExistence type="predicted"/>
<reference evidence="3" key="1">
    <citation type="submission" date="2023-08" db="EMBL/GenBank/DDBJ databases">
        <authorList>
            <person name="Chen Y."/>
            <person name="Shah S."/>
            <person name="Dougan E. K."/>
            <person name="Thang M."/>
            <person name="Chan C."/>
        </authorList>
    </citation>
    <scope>NUCLEOTIDE SEQUENCE</scope>
</reference>
<evidence type="ECO:0000256" key="1">
    <source>
        <dbReference type="SAM" id="MobiDB-lite"/>
    </source>
</evidence>
<feature type="domain" description="RNA-editing substrate-binding complex 6 protein" evidence="2">
    <location>
        <begin position="142"/>
        <end position="376"/>
    </location>
</feature>
<accession>A0AA36HSX2</accession>
<dbReference type="Gene3D" id="3.40.50.150">
    <property type="entry name" value="Vaccinia Virus protein VP39"/>
    <property type="match status" value="1"/>
</dbReference>
<evidence type="ECO:0000313" key="4">
    <source>
        <dbReference type="Proteomes" id="UP001178507"/>
    </source>
</evidence>